<dbReference type="OrthoDB" id="17560at2759"/>
<keyword evidence="3" id="KW-1185">Reference proteome</keyword>
<dbReference type="Gene3D" id="3.40.50.1820">
    <property type="entry name" value="alpha/beta hydrolase"/>
    <property type="match status" value="1"/>
</dbReference>
<dbReference type="Proteomes" id="UP000774326">
    <property type="component" value="Unassembled WGS sequence"/>
</dbReference>
<dbReference type="EMBL" id="JAEUBG010002350">
    <property type="protein sequence ID" value="KAH3684747.1"/>
    <property type="molecule type" value="Genomic_DNA"/>
</dbReference>
<dbReference type="GO" id="GO:0016787">
    <property type="term" value="F:hydrolase activity"/>
    <property type="evidence" value="ECO:0007669"/>
    <property type="project" value="InterPro"/>
</dbReference>
<accession>A0A9P8Q805</accession>
<reference evidence="2" key="2">
    <citation type="submission" date="2021-01" db="EMBL/GenBank/DDBJ databases">
        <authorList>
            <person name="Schikora-Tamarit M.A."/>
        </authorList>
    </citation>
    <scope>NUCLEOTIDE SEQUENCE</scope>
    <source>
        <strain evidence="2">CBS2887</strain>
    </source>
</reference>
<name>A0A9P8Q805_WICPI</name>
<reference evidence="2" key="1">
    <citation type="journal article" date="2021" name="Open Biol.">
        <title>Shared evolutionary footprints suggest mitochondrial oxidative damage underlies multiple complex I losses in fungi.</title>
        <authorList>
            <person name="Schikora-Tamarit M.A."/>
            <person name="Marcet-Houben M."/>
            <person name="Nosek J."/>
            <person name="Gabaldon T."/>
        </authorList>
    </citation>
    <scope>NUCLEOTIDE SEQUENCE</scope>
    <source>
        <strain evidence="2">CBS2887</strain>
    </source>
</reference>
<dbReference type="SUPFAM" id="SSF53474">
    <property type="entry name" value="alpha/beta-Hydrolases"/>
    <property type="match status" value="1"/>
</dbReference>
<proteinExistence type="predicted"/>
<feature type="domain" description="Dienelactone hydrolase" evidence="1">
    <location>
        <begin position="5"/>
        <end position="151"/>
    </location>
</feature>
<dbReference type="PANTHER" id="PTHR17630">
    <property type="entry name" value="DIENELACTONE HYDROLASE"/>
    <property type="match status" value="1"/>
</dbReference>
<dbReference type="AlphaFoldDB" id="A0A9P8Q805"/>
<dbReference type="InterPro" id="IPR002925">
    <property type="entry name" value="Dienelactn_hydro"/>
</dbReference>
<dbReference type="PANTHER" id="PTHR17630:SF44">
    <property type="entry name" value="PROTEIN AIM2"/>
    <property type="match status" value="1"/>
</dbReference>
<dbReference type="Pfam" id="PF01738">
    <property type="entry name" value="DLH"/>
    <property type="match status" value="1"/>
</dbReference>
<sequence length="155" mass="17648">MSNWAPRHTNEITRPIFESFLKALHDDLKPEFLGLIGYCFGAKFVIQQLTETGYATVGALAHPSRITIEEVAAVTKPILISASEIDRTFTRELRYQTEEKLVEIGADFKIDLFAAKGKITHGYAVRGDISDRDIKYAKEKTFQDQLSYLEHLIKR</sequence>
<evidence type="ECO:0000313" key="3">
    <source>
        <dbReference type="Proteomes" id="UP000774326"/>
    </source>
</evidence>
<dbReference type="InterPro" id="IPR029058">
    <property type="entry name" value="AB_hydrolase_fold"/>
</dbReference>
<organism evidence="2 3">
    <name type="scientific">Wickerhamomyces pijperi</name>
    <name type="common">Yeast</name>
    <name type="synonym">Pichia pijperi</name>
    <dbReference type="NCBI Taxonomy" id="599730"/>
    <lineage>
        <taxon>Eukaryota</taxon>
        <taxon>Fungi</taxon>
        <taxon>Dikarya</taxon>
        <taxon>Ascomycota</taxon>
        <taxon>Saccharomycotina</taxon>
        <taxon>Saccharomycetes</taxon>
        <taxon>Phaffomycetales</taxon>
        <taxon>Wickerhamomycetaceae</taxon>
        <taxon>Wickerhamomyces</taxon>
    </lineage>
</organism>
<gene>
    <name evidence="2" type="ORF">WICPIJ_004278</name>
</gene>
<evidence type="ECO:0000259" key="1">
    <source>
        <dbReference type="Pfam" id="PF01738"/>
    </source>
</evidence>
<evidence type="ECO:0000313" key="2">
    <source>
        <dbReference type="EMBL" id="KAH3684747.1"/>
    </source>
</evidence>
<protein>
    <recommendedName>
        <fullName evidence="1">Dienelactone hydrolase domain-containing protein</fullName>
    </recommendedName>
</protein>
<comment type="caution">
    <text evidence="2">The sequence shown here is derived from an EMBL/GenBank/DDBJ whole genome shotgun (WGS) entry which is preliminary data.</text>
</comment>